<proteinExistence type="predicted"/>
<keyword evidence="1" id="KW-0812">Transmembrane</keyword>
<sequence length="79" mass="8691">MFKSQYLVRFWAPLPAVIAAGILSTYYFGLTGTFWAVTGEFTRWGGHLMQLFGAHPQEWGYFDVSRGRGADSLLVGGAG</sequence>
<accession>A0A0H5DYI8</accession>
<gene>
    <name evidence="2" type="primary">yedE_2</name>
    <name evidence="2" type="ORF">ERS137941_02398</name>
</gene>
<keyword evidence="1" id="KW-0472">Membrane</keyword>
<organism evidence="2 3">
    <name type="scientific">Yersinia enterocolitica</name>
    <dbReference type="NCBI Taxonomy" id="630"/>
    <lineage>
        <taxon>Bacteria</taxon>
        <taxon>Pseudomonadati</taxon>
        <taxon>Pseudomonadota</taxon>
        <taxon>Gammaproteobacteria</taxon>
        <taxon>Enterobacterales</taxon>
        <taxon>Yersiniaceae</taxon>
        <taxon>Yersinia</taxon>
    </lineage>
</organism>
<dbReference type="EMBL" id="CGBR01000015">
    <property type="protein sequence ID" value="CFQ64574.1"/>
    <property type="molecule type" value="Genomic_DNA"/>
</dbReference>
<dbReference type="AlphaFoldDB" id="A0A0H5DYI8"/>
<evidence type="ECO:0000256" key="1">
    <source>
        <dbReference type="SAM" id="Phobius"/>
    </source>
</evidence>
<evidence type="ECO:0000313" key="2">
    <source>
        <dbReference type="EMBL" id="CFQ64574.1"/>
    </source>
</evidence>
<name>A0A0H5DYI8_YEREN</name>
<dbReference type="Proteomes" id="UP000048841">
    <property type="component" value="Unassembled WGS sequence"/>
</dbReference>
<evidence type="ECO:0000313" key="3">
    <source>
        <dbReference type="Proteomes" id="UP000048841"/>
    </source>
</evidence>
<keyword evidence="1" id="KW-1133">Transmembrane helix</keyword>
<feature type="transmembrane region" description="Helical" evidence="1">
    <location>
        <begin position="7"/>
        <end position="28"/>
    </location>
</feature>
<protein>
    <submittedName>
        <fullName evidence="2">Putative transport system permease</fullName>
    </submittedName>
</protein>
<reference evidence="2 3" key="1">
    <citation type="submission" date="2015-03" db="EMBL/GenBank/DDBJ databases">
        <authorList>
            <person name="Murphy D."/>
        </authorList>
    </citation>
    <scope>NUCLEOTIDE SEQUENCE [LARGE SCALE GENOMIC DNA]</scope>
    <source>
        <strain evidence="2 3">IP26249</strain>
    </source>
</reference>